<organism evidence="2 3">
    <name type="scientific">Mucilaginibacter oryzae</name>
    <dbReference type="NCBI Taxonomy" id="468058"/>
    <lineage>
        <taxon>Bacteria</taxon>
        <taxon>Pseudomonadati</taxon>
        <taxon>Bacteroidota</taxon>
        <taxon>Sphingobacteriia</taxon>
        <taxon>Sphingobacteriales</taxon>
        <taxon>Sphingobacteriaceae</taxon>
        <taxon>Mucilaginibacter</taxon>
    </lineage>
</organism>
<dbReference type="Proteomes" id="UP000245678">
    <property type="component" value="Unassembled WGS sequence"/>
</dbReference>
<dbReference type="EMBL" id="QGHA01000011">
    <property type="protein sequence ID" value="PWK72931.1"/>
    <property type="molecule type" value="Genomic_DNA"/>
</dbReference>
<feature type="signal peptide" evidence="1">
    <location>
        <begin position="1"/>
        <end position="23"/>
    </location>
</feature>
<keyword evidence="3" id="KW-1185">Reference proteome</keyword>
<dbReference type="RefSeq" id="WP_109609624.1">
    <property type="nucleotide sequence ID" value="NZ_QGHA01000011.1"/>
</dbReference>
<evidence type="ECO:0000313" key="3">
    <source>
        <dbReference type="Proteomes" id="UP000245678"/>
    </source>
</evidence>
<feature type="chain" id="PRO_5016289958" evidence="1">
    <location>
        <begin position="24"/>
        <end position="217"/>
    </location>
</feature>
<keyword evidence="1" id="KW-0732">Signal</keyword>
<name>A0A316H2F8_9SPHI</name>
<comment type="caution">
    <text evidence="2">The sequence shown here is derived from an EMBL/GenBank/DDBJ whole genome shotgun (WGS) entry which is preliminary data.</text>
</comment>
<proteinExistence type="predicted"/>
<evidence type="ECO:0000256" key="1">
    <source>
        <dbReference type="SAM" id="SignalP"/>
    </source>
</evidence>
<dbReference type="AlphaFoldDB" id="A0A316H2F8"/>
<evidence type="ECO:0000313" key="2">
    <source>
        <dbReference type="EMBL" id="PWK72931.1"/>
    </source>
</evidence>
<sequence length="217" mass="24708">MKIAVINLLIFSLASLGFTQAQAQFLGGFFSQQKQQRKLMAEQIAQYELYLSAIKTGYHVAETGLNAVQELKNGTFNLHEAYFNSLEQVNPLIQSDPKGKTIADLNAQTLKRFSDEWTWQQQQKQLTTSELSYFQKVQANIAAKCQLDINELTDVLTPGRLQLTDAQRLGRLDKIYERMKDKFAFAGSFTGKCRKLATGRKNSRQDKDQLKKLYGIQ</sequence>
<protein>
    <submittedName>
        <fullName evidence="2">Uncharacterized protein</fullName>
    </submittedName>
</protein>
<accession>A0A316H2F8</accession>
<gene>
    <name evidence="2" type="ORF">LX99_04261</name>
</gene>
<reference evidence="2 3" key="1">
    <citation type="submission" date="2018-05" db="EMBL/GenBank/DDBJ databases">
        <title>Genomic Encyclopedia of Archaeal and Bacterial Type Strains, Phase II (KMG-II): from individual species to whole genera.</title>
        <authorList>
            <person name="Goeker M."/>
        </authorList>
    </citation>
    <scope>NUCLEOTIDE SEQUENCE [LARGE SCALE GENOMIC DNA]</scope>
    <source>
        <strain evidence="2 3">DSM 19975</strain>
    </source>
</reference>